<feature type="transmembrane region" description="Helical" evidence="1">
    <location>
        <begin position="80"/>
        <end position="103"/>
    </location>
</feature>
<keyword evidence="3" id="KW-1185">Reference proteome</keyword>
<evidence type="ECO:0000313" key="2">
    <source>
        <dbReference type="EMBL" id="PKY50643.1"/>
    </source>
</evidence>
<organism evidence="2 3">
    <name type="scientific">Rhizophagus irregularis</name>
    <dbReference type="NCBI Taxonomy" id="588596"/>
    <lineage>
        <taxon>Eukaryota</taxon>
        <taxon>Fungi</taxon>
        <taxon>Fungi incertae sedis</taxon>
        <taxon>Mucoromycota</taxon>
        <taxon>Glomeromycotina</taxon>
        <taxon>Glomeromycetes</taxon>
        <taxon>Glomerales</taxon>
        <taxon>Glomeraceae</taxon>
        <taxon>Rhizophagus</taxon>
    </lineage>
</organism>
<comment type="caution">
    <text evidence="2">The sequence shown here is derived from an EMBL/GenBank/DDBJ whole genome shotgun (WGS) entry which is preliminary data.</text>
</comment>
<protein>
    <submittedName>
        <fullName evidence="2">Uncharacterized protein</fullName>
    </submittedName>
</protein>
<keyword evidence="1" id="KW-1133">Transmembrane helix</keyword>
<keyword evidence="1" id="KW-0472">Membrane</keyword>
<accession>A0A2I1GVH9</accession>
<evidence type="ECO:0000313" key="3">
    <source>
        <dbReference type="Proteomes" id="UP000234323"/>
    </source>
</evidence>
<proteinExistence type="predicted"/>
<evidence type="ECO:0000256" key="1">
    <source>
        <dbReference type="SAM" id="Phobius"/>
    </source>
</evidence>
<dbReference type="EMBL" id="LLXI01000901">
    <property type="protein sequence ID" value="PKY50643.1"/>
    <property type="molecule type" value="Genomic_DNA"/>
</dbReference>
<reference evidence="2 3" key="1">
    <citation type="submission" date="2015-10" db="EMBL/GenBank/DDBJ databases">
        <title>Genome analyses suggest a sexual origin of heterokaryosis in a supposedly ancient asexual fungus.</title>
        <authorList>
            <person name="Ropars J."/>
            <person name="Sedzielewska K."/>
            <person name="Noel J."/>
            <person name="Charron P."/>
            <person name="Farinelli L."/>
            <person name="Marton T."/>
            <person name="Kruger M."/>
            <person name="Pelin A."/>
            <person name="Brachmann A."/>
            <person name="Corradi N."/>
        </authorList>
    </citation>
    <scope>NUCLEOTIDE SEQUENCE [LARGE SCALE GENOMIC DNA]</scope>
    <source>
        <strain evidence="2 3">A4</strain>
    </source>
</reference>
<dbReference type="AlphaFoldDB" id="A0A2I1GVH9"/>
<gene>
    <name evidence="2" type="ORF">RhiirA4_467223</name>
</gene>
<keyword evidence="1" id="KW-0812">Transmembrane</keyword>
<sequence length="114" mass="12889">MKPDLFKAPACSRNRTLTEVSLEVIFWQFFGLSEHNISAVLLELFGCKFSVYGRIEFQAACSSGLDALDLDGQVSRRMKFWWMISLSIYKCGLCFVMVLLVSLNVNFDSLTADS</sequence>
<dbReference type="Proteomes" id="UP000234323">
    <property type="component" value="Unassembled WGS sequence"/>
</dbReference>
<name>A0A2I1GVH9_9GLOM</name>